<dbReference type="Pfam" id="PF00076">
    <property type="entry name" value="RRM_1"/>
    <property type="match status" value="1"/>
</dbReference>
<reference evidence="4 5" key="1">
    <citation type="journal article" name="Sci. Rep.">
        <title>Telomere-to-telomere assembled and centromere annotated genomes of the two main subspecies of the button mushroom Agaricus bisporus reveal especially polymorphic chromosome ends.</title>
        <authorList>
            <person name="Sonnenberg A.S.M."/>
            <person name="Sedaghat-Telgerd N."/>
            <person name="Lavrijssen B."/>
            <person name="Ohm R.A."/>
            <person name="Hendrickx P.M."/>
            <person name="Scholtmeijer K."/>
            <person name="Baars J.J.P."/>
            <person name="van Peer A."/>
        </authorList>
    </citation>
    <scope>NUCLEOTIDE SEQUENCE [LARGE SCALE GENOMIC DNA]</scope>
    <source>
        <strain evidence="4 5">H119_p4</strain>
    </source>
</reference>
<dbReference type="PANTHER" id="PTHR48025:SF1">
    <property type="entry name" value="RRM DOMAIN-CONTAINING PROTEIN"/>
    <property type="match status" value="1"/>
</dbReference>
<dbReference type="CDD" id="cd00590">
    <property type="entry name" value="RRM_SF"/>
    <property type="match status" value="1"/>
</dbReference>
<proteinExistence type="predicted"/>
<dbReference type="AlphaFoldDB" id="A0A8H7EZ03"/>
<feature type="domain" description="RRM" evidence="3">
    <location>
        <begin position="246"/>
        <end position="324"/>
    </location>
</feature>
<dbReference type="Gene3D" id="3.30.70.330">
    <property type="match status" value="2"/>
</dbReference>
<dbReference type="PANTHER" id="PTHR48025">
    <property type="entry name" value="OS02G0815200 PROTEIN"/>
    <property type="match status" value="1"/>
</dbReference>
<sequence>MSASSGVLPEHALPTLHRNTNTVRVDNVSKSSASEVIALFNALIGQIRSFHEIKDALGTHLEITFFNRDAATKALCMTGYNIGGAFLAVTPIAPHFPNTRPRQPSNDERRNLYVLGLPFALTKNEFAALFSRYGTVSHCVILATVDNSSRRRGFIVMSTHEEARFAMSELTRTQVKGHTIDVSWAVVQRSQGFLDGGDRAMLLESRNAPIQIDENDICPPKGAQSARPGSTDLDLGSYATSADPTPTLLVSKLPSIIFSSTQDLEPLFYPYGPLKKLRVIGAGLNGTLSVLAQYSSSSAAQEAKEALHGQNYINCQVEVQFLRPASSPFDLPHASRVPTPLESNNIFPNFAQANESMAFRPYESSFPSGLFEKRAFQSVQATPGFNPFSDNFGSNVGPVGSRWSSDISAGYHSTTQLGVNHFFPNHFQNLLA</sequence>
<dbReference type="Proteomes" id="UP000629468">
    <property type="component" value="Unassembled WGS sequence"/>
</dbReference>
<evidence type="ECO:0000256" key="1">
    <source>
        <dbReference type="ARBA" id="ARBA00022884"/>
    </source>
</evidence>
<dbReference type="GO" id="GO:0003729">
    <property type="term" value="F:mRNA binding"/>
    <property type="evidence" value="ECO:0007669"/>
    <property type="project" value="TreeGrafter"/>
</dbReference>
<accession>A0A8H7EZ03</accession>
<dbReference type="EMBL" id="JABXXO010000011">
    <property type="protein sequence ID" value="KAF7763919.1"/>
    <property type="molecule type" value="Genomic_DNA"/>
</dbReference>
<evidence type="ECO:0000259" key="3">
    <source>
        <dbReference type="PROSITE" id="PS50102"/>
    </source>
</evidence>
<evidence type="ECO:0000313" key="5">
    <source>
        <dbReference type="Proteomes" id="UP000629468"/>
    </source>
</evidence>
<name>A0A8H7EZ03_AGABI</name>
<dbReference type="InterPro" id="IPR050502">
    <property type="entry name" value="Euk_RNA-bind_prot"/>
</dbReference>
<dbReference type="SMART" id="SM00360">
    <property type="entry name" value="RRM"/>
    <property type="match status" value="3"/>
</dbReference>
<comment type="caution">
    <text evidence="4">The sequence shown here is derived from an EMBL/GenBank/DDBJ whole genome shotgun (WGS) entry which is preliminary data.</text>
</comment>
<dbReference type="InterPro" id="IPR012677">
    <property type="entry name" value="Nucleotide-bd_a/b_plait_sf"/>
</dbReference>
<feature type="domain" description="RRM" evidence="3">
    <location>
        <begin position="110"/>
        <end position="187"/>
    </location>
</feature>
<dbReference type="PROSITE" id="PS50102">
    <property type="entry name" value="RRM"/>
    <property type="match status" value="2"/>
</dbReference>
<dbReference type="InterPro" id="IPR035979">
    <property type="entry name" value="RBD_domain_sf"/>
</dbReference>
<evidence type="ECO:0000313" key="4">
    <source>
        <dbReference type="EMBL" id="KAF7763919.1"/>
    </source>
</evidence>
<protein>
    <recommendedName>
        <fullName evidence="3">RRM domain-containing protein</fullName>
    </recommendedName>
</protein>
<organism evidence="4 5">
    <name type="scientific">Agaricus bisporus var. burnettii</name>
    <dbReference type="NCBI Taxonomy" id="192524"/>
    <lineage>
        <taxon>Eukaryota</taxon>
        <taxon>Fungi</taxon>
        <taxon>Dikarya</taxon>
        <taxon>Basidiomycota</taxon>
        <taxon>Agaricomycotina</taxon>
        <taxon>Agaricomycetes</taxon>
        <taxon>Agaricomycetidae</taxon>
        <taxon>Agaricales</taxon>
        <taxon>Agaricineae</taxon>
        <taxon>Agaricaceae</taxon>
        <taxon>Agaricus</taxon>
    </lineage>
</organism>
<dbReference type="GO" id="GO:0005634">
    <property type="term" value="C:nucleus"/>
    <property type="evidence" value="ECO:0007669"/>
    <property type="project" value="TreeGrafter"/>
</dbReference>
<keyword evidence="1 2" id="KW-0694">RNA-binding</keyword>
<gene>
    <name evidence="4" type="ORF">Agabi119p4_8456</name>
</gene>
<evidence type="ECO:0000256" key="2">
    <source>
        <dbReference type="PROSITE-ProRule" id="PRU00176"/>
    </source>
</evidence>
<dbReference type="InterPro" id="IPR000504">
    <property type="entry name" value="RRM_dom"/>
</dbReference>
<dbReference type="SUPFAM" id="SSF54928">
    <property type="entry name" value="RNA-binding domain, RBD"/>
    <property type="match status" value="3"/>
</dbReference>